<proteinExistence type="predicted"/>
<evidence type="ECO:0000313" key="4">
    <source>
        <dbReference type="Proteomes" id="UP000315200"/>
    </source>
</evidence>
<dbReference type="GeneID" id="57960707"/>
<organism evidence="1 4">
    <name type="scientific">Enterocloster clostridioformis</name>
    <dbReference type="NCBI Taxonomy" id="1531"/>
    <lineage>
        <taxon>Bacteria</taxon>
        <taxon>Bacillati</taxon>
        <taxon>Bacillota</taxon>
        <taxon>Clostridia</taxon>
        <taxon>Lachnospirales</taxon>
        <taxon>Lachnospiraceae</taxon>
        <taxon>Enterocloster</taxon>
    </lineage>
</organism>
<dbReference type="EMBL" id="JAAISW010000015">
    <property type="protein sequence ID" value="NSJ44176.1"/>
    <property type="molecule type" value="Genomic_DNA"/>
</dbReference>
<dbReference type="EMBL" id="BJLB01000001">
    <property type="protein sequence ID" value="GEA36359.1"/>
    <property type="molecule type" value="Genomic_DNA"/>
</dbReference>
<dbReference type="Proteomes" id="UP000501069">
    <property type="component" value="Chromosome"/>
</dbReference>
<reference evidence="3 5" key="2">
    <citation type="submission" date="2019-11" db="EMBL/GenBank/DDBJ databases">
        <title>FDA dAtabase for Regulatory Grade micrObial Sequences (FDA-ARGOS): Supporting development and validation of Infectious Disease Dx tests.</title>
        <authorList>
            <person name="Turner S."/>
            <person name="Byrd R."/>
            <person name="Tallon L."/>
            <person name="Sadzewicz L."/>
            <person name="Vavikolanu K."/>
            <person name="Mehta A."/>
            <person name="Aluvathingal J."/>
            <person name="Nadendla S."/>
            <person name="Myers T."/>
            <person name="Yan Y."/>
            <person name="Sichtig H."/>
        </authorList>
    </citation>
    <scope>NUCLEOTIDE SEQUENCE [LARGE SCALE GENOMIC DNA]</scope>
    <source>
        <strain evidence="3 5">FDAARGOS_739</strain>
    </source>
</reference>
<protein>
    <submittedName>
        <fullName evidence="1">Uncharacterized protein</fullName>
    </submittedName>
</protein>
<accession>A0A829VVP9</accession>
<evidence type="ECO:0000313" key="2">
    <source>
        <dbReference type="EMBL" id="NSJ44176.1"/>
    </source>
</evidence>
<reference evidence="2 6" key="3">
    <citation type="journal article" date="2020" name="Cell Host Microbe">
        <title>Functional and Genomic Variation between Human-Derived Isolates of Lachnospiraceae Reveals Inter- and Intra-Species Diversity.</title>
        <authorList>
            <person name="Sorbara M.T."/>
            <person name="Littmann E.R."/>
            <person name="Fontana E."/>
            <person name="Moody T.U."/>
            <person name="Kohout C.E."/>
            <person name="Gjonbalaj M."/>
            <person name="Eaton V."/>
            <person name="Seok R."/>
            <person name="Leiner I.M."/>
            <person name="Pamer E.G."/>
        </authorList>
    </citation>
    <scope>NUCLEOTIDE SEQUENCE [LARGE SCALE GENOMIC DNA]</scope>
    <source>
        <strain evidence="2 6">MSK.2.26</strain>
    </source>
</reference>
<dbReference type="Gene3D" id="3.40.190.80">
    <property type="match status" value="1"/>
</dbReference>
<gene>
    <name evidence="1" type="ORF">Ccl03g_20720</name>
    <name evidence="3" type="ORF">FOC47_05970</name>
    <name evidence="2" type="ORF">G5B26_11395</name>
</gene>
<evidence type="ECO:0000313" key="5">
    <source>
        <dbReference type="Proteomes" id="UP000501069"/>
    </source>
</evidence>
<evidence type="ECO:0000313" key="3">
    <source>
        <dbReference type="EMBL" id="QIX89092.1"/>
    </source>
</evidence>
<evidence type="ECO:0000313" key="1">
    <source>
        <dbReference type="EMBL" id="GEA36359.1"/>
    </source>
</evidence>
<dbReference type="Proteomes" id="UP000719916">
    <property type="component" value="Unassembled WGS sequence"/>
</dbReference>
<dbReference type="SUPFAM" id="SSF56655">
    <property type="entry name" value="Carbohydrate phosphatase"/>
    <property type="match status" value="1"/>
</dbReference>
<dbReference type="EMBL" id="CP050964">
    <property type="protein sequence ID" value="QIX89092.1"/>
    <property type="molecule type" value="Genomic_DNA"/>
</dbReference>
<reference evidence="1 4" key="1">
    <citation type="submission" date="2019-06" db="EMBL/GenBank/DDBJ databases">
        <title>Draft genome sequence of [Clostridium] clostridioforme NBRC 113352.</title>
        <authorList>
            <person name="Miura T."/>
            <person name="Furukawa M."/>
            <person name="Shimamura M."/>
            <person name="Ohyama Y."/>
            <person name="Yamazoe A."/>
            <person name="Kawasaki H."/>
        </authorList>
    </citation>
    <scope>NUCLEOTIDE SEQUENCE [LARGE SCALE GENOMIC DNA]</scope>
    <source>
        <strain evidence="1 4">NBRC 113352</strain>
    </source>
</reference>
<reference evidence="2" key="4">
    <citation type="submission" date="2020-02" db="EMBL/GenBank/DDBJ databases">
        <authorList>
            <person name="Littmann E."/>
            <person name="Sorbara M."/>
        </authorList>
    </citation>
    <scope>NUCLEOTIDE SEQUENCE</scope>
    <source>
        <strain evidence="2">MSK.2.26</strain>
    </source>
</reference>
<dbReference type="Proteomes" id="UP000315200">
    <property type="component" value="Unassembled WGS sequence"/>
</dbReference>
<dbReference type="AlphaFoldDB" id="A0A829VVP9"/>
<evidence type="ECO:0000313" key="6">
    <source>
        <dbReference type="Proteomes" id="UP000719916"/>
    </source>
</evidence>
<dbReference type="RefSeq" id="WP_166431279.1">
    <property type="nucleotide sequence ID" value="NZ_AP031445.1"/>
</dbReference>
<name>A0A829VVP9_9FIRM</name>
<sequence length="50" mass="5526">MVKSVRLLFMDHERASGITVKGTADLAYVACGGLEAYFERYLNPWNFAGG</sequence>